<dbReference type="OrthoDB" id="1077582at2759"/>
<evidence type="ECO:0000313" key="2">
    <source>
        <dbReference type="EMBL" id="OJZ87907.1"/>
    </source>
</evidence>
<evidence type="ECO:0000256" key="1">
    <source>
        <dbReference type="SAM" id="Phobius"/>
    </source>
</evidence>
<feature type="transmembrane region" description="Helical" evidence="1">
    <location>
        <begin position="33"/>
        <end position="54"/>
    </location>
</feature>
<reference evidence="3" key="1">
    <citation type="journal article" date="2017" name="Genome Biol.">
        <title>Comparative genomics reveals high biological diversity and specific adaptations in the industrially and medically important fungal genus Aspergillus.</title>
        <authorList>
            <person name="de Vries R.P."/>
            <person name="Riley R."/>
            <person name="Wiebenga A."/>
            <person name="Aguilar-Osorio G."/>
            <person name="Amillis S."/>
            <person name="Uchima C.A."/>
            <person name="Anderluh G."/>
            <person name="Asadollahi M."/>
            <person name="Askin M."/>
            <person name="Barry K."/>
            <person name="Battaglia E."/>
            <person name="Bayram O."/>
            <person name="Benocci T."/>
            <person name="Braus-Stromeyer S.A."/>
            <person name="Caldana C."/>
            <person name="Canovas D."/>
            <person name="Cerqueira G.C."/>
            <person name="Chen F."/>
            <person name="Chen W."/>
            <person name="Choi C."/>
            <person name="Clum A."/>
            <person name="Dos Santos R.A."/>
            <person name="Damasio A.R."/>
            <person name="Diallinas G."/>
            <person name="Emri T."/>
            <person name="Fekete E."/>
            <person name="Flipphi M."/>
            <person name="Freyberg S."/>
            <person name="Gallo A."/>
            <person name="Gournas C."/>
            <person name="Habgood R."/>
            <person name="Hainaut M."/>
            <person name="Harispe M.L."/>
            <person name="Henrissat B."/>
            <person name="Hilden K.S."/>
            <person name="Hope R."/>
            <person name="Hossain A."/>
            <person name="Karabika E."/>
            <person name="Karaffa L."/>
            <person name="Karanyi Z."/>
            <person name="Krasevec N."/>
            <person name="Kuo A."/>
            <person name="Kusch H."/>
            <person name="LaButti K."/>
            <person name="Lagendijk E.L."/>
            <person name="Lapidus A."/>
            <person name="Levasseur A."/>
            <person name="Lindquist E."/>
            <person name="Lipzen A."/>
            <person name="Logrieco A.F."/>
            <person name="MacCabe A."/>
            <person name="Maekelae M.R."/>
            <person name="Malavazi I."/>
            <person name="Melin P."/>
            <person name="Meyer V."/>
            <person name="Mielnichuk N."/>
            <person name="Miskei M."/>
            <person name="Molnar A.P."/>
            <person name="Mule G."/>
            <person name="Ngan C.Y."/>
            <person name="Orejas M."/>
            <person name="Orosz E."/>
            <person name="Ouedraogo J.P."/>
            <person name="Overkamp K.M."/>
            <person name="Park H.-S."/>
            <person name="Perrone G."/>
            <person name="Piumi F."/>
            <person name="Punt P.J."/>
            <person name="Ram A.F."/>
            <person name="Ramon A."/>
            <person name="Rauscher S."/>
            <person name="Record E."/>
            <person name="Riano-Pachon D.M."/>
            <person name="Robert V."/>
            <person name="Roehrig J."/>
            <person name="Ruller R."/>
            <person name="Salamov A."/>
            <person name="Salih N.S."/>
            <person name="Samson R.A."/>
            <person name="Sandor E."/>
            <person name="Sanguinetti M."/>
            <person name="Schuetze T."/>
            <person name="Sepcic K."/>
            <person name="Shelest E."/>
            <person name="Sherlock G."/>
            <person name="Sophianopoulou V."/>
            <person name="Squina F.M."/>
            <person name="Sun H."/>
            <person name="Susca A."/>
            <person name="Todd R.B."/>
            <person name="Tsang A."/>
            <person name="Unkles S.E."/>
            <person name="van de Wiele N."/>
            <person name="van Rossen-Uffink D."/>
            <person name="Oliveira J.V."/>
            <person name="Vesth T.C."/>
            <person name="Visser J."/>
            <person name="Yu J.-H."/>
            <person name="Zhou M."/>
            <person name="Andersen M.R."/>
            <person name="Archer D.B."/>
            <person name="Baker S.E."/>
            <person name="Benoit I."/>
            <person name="Brakhage A.A."/>
            <person name="Braus G.H."/>
            <person name="Fischer R."/>
            <person name="Frisvad J.C."/>
            <person name="Goldman G.H."/>
            <person name="Houbraken J."/>
            <person name="Oakley B."/>
            <person name="Pocsi I."/>
            <person name="Scazzocchio C."/>
            <person name="Seiboth B."/>
            <person name="vanKuyk P.A."/>
            <person name="Wortman J."/>
            <person name="Dyer P.S."/>
            <person name="Grigoriev I.V."/>
        </authorList>
    </citation>
    <scope>NUCLEOTIDE SEQUENCE [LARGE SCALE GENOMIC DNA]</scope>
    <source>
        <strain evidence="3">CBS 106.47</strain>
    </source>
</reference>
<keyword evidence="1" id="KW-0472">Membrane</keyword>
<gene>
    <name evidence="2" type="ORF">ASPFODRAFT_206700</name>
</gene>
<dbReference type="Proteomes" id="UP000184063">
    <property type="component" value="Unassembled WGS sequence"/>
</dbReference>
<dbReference type="AlphaFoldDB" id="A0A1M3TM92"/>
<keyword evidence="1" id="KW-1133">Transmembrane helix</keyword>
<proteinExistence type="predicted"/>
<evidence type="ECO:0008006" key="4">
    <source>
        <dbReference type="Google" id="ProtNLM"/>
    </source>
</evidence>
<evidence type="ECO:0000313" key="3">
    <source>
        <dbReference type="Proteomes" id="UP000184063"/>
    </source>
</evidence>
<accession>A0A1M3TM92</accession>
<feature type="transmembrane region" description="Helical" evidence="1">
    <location>
        <begin position="6"/>
        <end position="26"/>
    </location>
</feature>
<organism evidence="2 3">
    <name type="scientific">Aspergillus luchuensis (strain CBS 106.47)</name>
    <dbReference type="NCBI Taxonomy" id="1137211"/>
    <lineage>
        <taxon>Eukaryota</taxon>
        <taxon>Fungi</taxon>
        <taxon>Dikarya</taxon>
        <taxon>Ascomycota</taxon>
        <taxon>Pezizomycotina</taxon>
        <taxon>Eurotiomycetes</taxon>
        <taxon>Eurotiomycetidae</taxon>
        <taxon>Eurotiales</taxon>
        <taxon>Aspergillaceae</taxon>
        <taxon>Aspergillus</taxon>
        <taxon>Aspergillus subgen. Circumdati</taxon>
    </lineage>
</organism>
<protein>
    <recommendedName>
        <fullName evidence="4">Wax synthase domain-containing protein</fullName>
    </recommendedName>
</protein>
<keyword evidence="1" id="KW-0812">Transmembrane</keyword>
<name>A0A1M3TM92_ASPLC</name>
<feature type="transmembrane region" description="Helical" evidence="1">
    <location>
        <begin position="100"/>
        <end position="124"/>
    </location>
</feature>
<dbReference type="VEuPathDB" id="FungiDB:ASPFODRAFT_206700"/>
<dbReference type="EMBL" id="KV878240">
    <property type="protein sequence ID" value="OJZ87907.1"/>
    <property type="molecule type" value="Genomic_DNA"/>
</dbReference>
<sequence>MLFWISSIPPVCFTISSALFCVAIHLPYKGRLYVSPLLFGSAILSLHTSPYLTWLTDGILVASDIQNLDDPQRRMSPGLPPRYKRANSFSSRTGFTFHRIAKVILCWTFQLIFIGPMVPIHFNFTAQDFAPSRKVFFRRLLPLYNNYRPITFR</sequence>